<dbReference type="InterPro" id="IPR017853">
    <property type="entry name" value="GH"/>
</dbReference>
<dbReference type="OrthoDB" id="9776971at2"/>
<evidence type="ECO:0000313" key="2">
    <source>
        <dbReference type="EMBL" id="TSJ79571.1"/>
    </source>
</evidence>
<protein>
    <submittedName>
        <fullName evidence="2">Uncharacterized protein</fullName>
    </submittedName>
</protein>
<comment type="caution">
    <text evidence="2">The sequence shown here is derived from an EMBL/GenBank/DDBJ whole genome shotgun (WGS) entry which is preliminary data.</text>
</comment>
<dbReference type="AlphaFoldDB" id="A0A556QSG1"/>
<reference evidence="2 3" key="1">
    <citation type="submission" date="2019-07" db="EMBL/GenBank/DDBJ databases">
        <title>Description of 53C-WASEF.</title>
        <authorList>
            <person name="Pitt A."/>
            <person name="Hahn M.W."/>
        </authorList>
    </citation>
    <scope>NUCLEOTIDE SEQUENCE [LARGE SCALE GENOMIC DNA]</scope>
    <source>
        <strain evidence="2 3">53C-WASEF</strain>
    </source>
</reference>
<dbReference type="InterPro" id="IPR013320">
    <property type="entry name" value="ConA-like_dom_sf"/>
</dbReference>
<dbReference type="SUPFAM" id="SSF51445">
    <property type="entry name" value="(Trans)glycosidases"/>
    <property type="match status" value="1"/>
</dbReference>
<dbReference type="EMBL" id="VMBG01000001">
    <property type="protein sequence ID" value="TSJ79571.1"/>
    <property type="molecule type" value="Genomic_DNA"/>
</dbReference>
<keyword evidence="1" id="KW-0732">Signal</keyword>
<dbReference type="RefSeq" id="WP_144230112.1">
    <property type="nucleotide sequence ID" value="NZ_CBCRVV010000032.1"/>
</dbReference>
<dbReference type="Gene3D" id="2.60.120.200">
    <property type="match status" value="1"/>
</dbReference>
<keyword evidence="3" id="KW-1185">Reference proteome</keyword>
<dbReference type="Gene3D" id="2.60.40.1180">
    <property type="entry name" value="Golgi alpha-mannosidase II"/>
    <property type="match status" value="1"/>
</dbReference>
<evidence type="ECO:0000256" key="1">
    <source>
        <dbReference type="SAM" id="SignalP"/>
    </source>
</evidence>
<dbReference type="SUPFAM" id="SSF49899">
    <property type="entry name" value="Concanavalin A-like lectins/glucanases"/>
    <property type="match status" value="1"/>
</dbReference>
<name>A0A556QSG1_9BACT</name>
<dbReference type="InterPro" id="IPR013780">
    <property type="entry name" value="Glyco_hydro_b"/>
</dbReference>
<dbReference type="Proteomes" id="UP000315648">
    <property type="component" value="Unassembled WGS sequence"/>
</dbReference>
<organism evidence="2 3">
    <name type="scientific">Rariglobus hedericola</name>
    <dbReference type="NCBI Taxonomy" id="2597822"/>
    <lineage>
        <taxon>Bacteria</taxon>
        <taxon>Pseudomonadati</taxon>
        <taxon>Verrucomicrobiota</taxon>
        <taxon>Opitutia</taxon>
        <taxon>Opitutales</taxon>
        <taxon>Opitutaceae</taxon>
        <taxon>Rariglobus</taxon>
    </lineage>
</organism>
<evidence type="ECO:0000313" key="3">
    <source>
        <dbReference type="Proteomes" id="UP000315648"/>
    </source>
</evidence>
<feature type="signal peptide" evidence="1">
    <location>
        <begin position="1"/>
        <end position="38"/>
    </location>
</feature>
<sequence>MNNPKPPHTTARRTLLRSFVSVFALSSAALTASLTAQTATVTVDASSVIRDVPAGLMGSNTGTTKGAKFWQSLSPAYRADVMTARMGMVRITAYPEDTSNPANSITLADLDNRVAQVINAGGTPLFIQAINNIGRTYSDSRDAIVHAAYMDLTGSPYPAGSTATTATRIATNMAYLVNRYKSPPFNLTQQVWEVGNEPDLENVNYRVQDTAEYIEDFQAIHNQLTTLGLRANVTLCGPVVSWDYGFGGYRDTIMNDFLTACASQVDIVTRHTYANIYSWESTTDTAYALLNASFETAHFNSAQSGSRGEGKLLATMAAKGVPLTVGTGVTEMNLFQNPGGPNYRHTITQGLWFLLSDHYSLYNPRSRLTTGFKFDTYNDQLAYYKPDKSRSYPYWATYVHGALTGDQILARTSSDTHLVVTASKDDSFLYVQVLNRHNTNSYTTSVSVTNAPPVTAPTLYTLSASATPDTGVSTAYGTSFSHTFAPMTASVFRFPRTDAPVPPVTPAAPSAVHLDTGFDTAPAGLQIYSVGFTPVIASSRLQLTSTTPAYSQAAVILNGQPLPAAVNRAQARFGFKVMHPNAEGFVFGAYSASPGAVGNAGQALGYQGQANRLWGVKVDNNPDQIGVVAGVADDLVEGWATQPIAAYSGLDMYAVIDYEGAEGTVRARVYQGTNDTGALWADVTNRVGNPASLPAGTVFGFTGATSNYTQTTYIESLRITTASTVATPGTPFMLQTWTAAPWSAVSGTTAFSGAFSPDGIPVTIAFSAPKTGVNVTVPTAPVFTGAAASFFGIEGTGFGVGNTGLGRFDRGECFTLQATHAFALQEINWHECNGDEQVNIQWTRNGVAQQSVISIPSGGAIRNVVLSGIEVDANTPVVITNVSSTTANLTGRLRVISIKSALLN</sequence>
<proteinExistence type="predicted"/>
<accession>A0A556QSG1</accession>
<feature type="chain" id="PRO_5022107015" evidence="1">
    <location>
        <begin position="39"/>
        <end position="904"/>
    </location>
</feature>
<gene>
    <name evidence="2" type="ORF">FPL22_09880</name>
</gene>
<dbReference type="Gene3D" id="3.20.20.80">
    <property type="entry name" value="Glycosidases"/>
    <property type="match status" value="1"/>
</dbReference>